<reference evidence="2" key="1">
    <citation type="journal article" date="2022" name="Mol. Ecol. Resour.">
        <title>The genomes of chicory, endive, great burdock and yacon provide insights into Asteraceae palaeo-polyploidization history and plant inulin production.</title>
        <authorList>
            <person name="Fan W."/>
            <person name="Wang S."/>
            <person name="Wang H."/>
            <person name="Wang A."/>
            <person name="Jiang F."/>
            <person name="Liu H."/>
            <person name="Zhao H."/>
            <person name="Xu D."/>
            <person name="Zhang Y."/>
        </authorList>
    </citation>
    <scope>NUCLEOTIDE SEQUENCE [LARGE SCALE GENOMIC DNA]</scope>
    <source>
        <strain evidence="2">cv. Punajuju</strain>
    </source>
</reference>
<reference evidence="1 2" key="2">
    <citation type="journal article" date="2022" name="Mol. Ecol. Resour.">
        <title>The genomes of chicory, endive, great burdock and yacon provide insights into Asteraceae paleo-polyploidization history and plant inulin production.</title>
        <authorList>
            <person name="Fan W."/>
            <person name="Wang S."/>
            <person name="Wang H."/>
            <person name="Wang A."/>
            <person name="Jiang F."/>
            <person name="Liu H."/>
            <person name="Zhao H."/>
            <person name="Xu D."/>
            <person name="Zhang Y."/>
        </authorList>
    </citation>
    <scope>NUCLEOTIDE SEQUENCE [LARGE SCALE GENOMIC DNA]</scope>
    <source>
        <strain evidence="2">cv. Punajuju</strain>
        <tissue evidence="1">Leaves</tissue>
    </source>
</reference>
<evidence type="ECO:0000313" key="1">
    <source>
        <dbReference type="EMBL" id="KAI3749708.1"/>
    </source>
</evidence>
<sequence>MAGCQTAVSNIVISVVVLLTVKFLTPLFEYTPNANLSSIIISTVIGLIDYDVAILIWKIDKLDSWRVWERFLVNIRQYPEAAKIPDVLIVRVDSAIYSSNSNYKKERILRWLTEEEDNLKAKYEPRIEFLIVEMSPVTDTDTSGIHAFEEIHRSLQKRDVQ</sequence>
<proteinExistence type="predicted"/>
<gene>
    <name evidence="1" type="ORF">L2E82_20324</name>
</gene>
<dbReference type="EMBL" id="CM042012">
    <property type="protein sequence ID" value="KAI3749708.1"/>
    <property type="molecule type" value="Genomic_DNA"/>
</dbReference>
<dbReference type="Proteomes" id="UP001055811">
    <property type="component" value="Linkage Group LG04"/>
</dbReference>
<protein>
    <submittedName>
        <fullName evidence="1">Uncharacterized protein</fullName>
    </submittedName>
</protein>
<evidence type="ECO:0000313" key="2">
    <source>
        <dbReference type="Proteomes" id="UP001055811"/>
    </source>
</evidence>
<name>A0ACB9DSN4_CICIN</name>
<organism evidence="1 2">
    <name type="scientific">Cichorium intybus</name>
    <name type="common">Chicory</name>
    <dbReference type="NCBI Taxonomy" id="13427"/>
    <lineage>
        <taxon>Eukaryota</taxon>
        <taxon>Viridiplantae</taxon>
        <taxon>Streptophyta</taxon>
        <taxon>Embryophyta</taxon>
        <taxon>Tracheophyta</taxon>
        <taxon>Spermatophyta</taxon>
        <taxon>Magnoliopsida</taxon>
        <taxon>eudicotyledons</taxon>
        <taxon>Gunneridae</taxon>
        <taxon>Pentapetalae</taxon>
        <taxon>asterids</taxon>
        <taxon>campanulids</taxon>
        <taxon>Asterales</taxon>
        <taxon>Asteraceae</taxon>
        <taxon>Cichorioideae</taxon>
        <taxon>Cichorieae</taxon>
        <taxon>Cichoriinae</taxon>
        <taxon>Cichorium</taxon>
    </lineage>
</organism>
<accession>A0ACB9DSN4</accession>
<comment type="caution">
    <text evidence="1">The sequence shown here is derived from an EMBL/GenBank/DDBJ whole genome shotgun (WGS) entry which is preliminary data.</text>
</comment>
<keyword evidence="2" id="KW-1185">Reference proteome</keyword>